<comment type="caution">
    <text evidence="1">The sequence shown here is derived from an EMBL/GenBank/DDBJ whole genome shotgun (WGS) entry which is preliminary data.</text>
</comment>
<dbReference type="InterPro" id="IPR015946">
    <property type="entry name" value="KH_dom-like_a/b"/>
</dbReference>
<dbReference type="RefSeq" id="WP_063682145.1">
    <property type="nucleotide sequence ID" value="NZ_LSEF01000122.1"/>
</dbReference>
<dbReference type="PANTHER" id="PTHR42830:SF2">
    <property type="entry name" value="OSMC_OHR FAMILY PROTEIN"/>
    <property type="match status" value="1"/>
</dbReference>
<evidence type="ECO:0008006" key="3">
    <source>
        <dbReference type="Google" id="ProtNLM"/>
    </source>
</evidence>
<dbReference type="InterPro" id="IPR036102">
    <property type="entry name" value="OsmC/Ohrsf"/>
</dbReference>
<dbReference type="InterPro" id="IPR052707">
    <property type="entry name" value="OsmC_Ohr_Peroxiredoxin"/>
</dbReference>
<dbReference type="AlphaFoldDB" id="A0A176YJG5"/>
<reference evidence="1 2" key="1">
    <citation type="submission" date="2016-02" db="EMBL/GenBank/DDBJ databases">
        <title>Draft genome sequence of the strain BR 10247T Bradyrhizobium neotropicale isolated from nodules of Centrolobium paraense.</title>
        <authorList>
            <person name="Simoes-Araujo J.L."/>
            <person name="Barauna A.C."/>
            <person name="Silva K."/>
            <person name="Zilli J.E."/>
        </authorList>
    </citation>
    <scope>NUCLEOTIDE SEQUENCE [LARGE SCALE GENOMIC DNA]</scope>
    <source>
        <strain evidence="1 2">BR 10247</strain>
    </source>
</reference>
<accession>A0A176YJG5</accession>
<organism evidence="1 2">
    <name type="scientific">Bradyrhizobium neotropicale</name>
    <dbReference type="NCBI Taxonomy" id="1497615"/>
    <lineage>
        <taxon>Bacteria</taxon>
        <taxon>Pseudomonadati</taxon>
        <taxon>Pseudomonadota</taxon>
        <taxon>Alphaproteobacteria</taxon>
        <taxon>Hyphomicrobiales</taxon>
        <taxon>Nitrobacteraceae</taxon>
        <taxon>Bradyrhizobium</taxon>
    </lineage>
</organism>
<name>A0A176YJG5_9BRAD</name>
<evidence type="ECO:0000313" key="2">
    <source>
        <dbReference type="Proteomes" id="UP000077173"/>
    </source>
</evidence>
<dbReference type="InterPro" id="IPR003718">
    <property type="entry name" value="OsmC/Ohr_fam"/>
</dbReference>
<protein>
    <recommendedName>
        <fullName evidence="3">Osmotically inducible protein OsmC</fullName>
    </recommendedName>
</protein>
<dbReference type="Proteomes" id="UP000077173">
    <property type="component" value="Unassembled WGS sequence"/>
</dbReference>
<dbReference type="Pfam" id="PF02566">
    <property type="entry name" value="OsmC"/>
    <property type="match status" value="1"/>
</dbReference>
<dbReference type="Gene3D" id="3.30.300.20">
    <property type="match status" value="1"/>
</dbReference>
<dbReference type="SUPFAM" id="SSF82784">
    <property type="entry name" value="OsmC-like"/>
    <property type="match status" value="1"/>
</dbReference>
<keyword evidence="2" id="KW-1185">Reference proteome</keyword>
<proteinExistence type="predicted"/>
<sequence length="152" mass="16668">METKRAYKSFRYKANTVWSSARRGTLSASGKSNIVVGSPPEFKGAPDIWAPEELLVGSVNTCMMLTFLTLAHAKGLTPVGYESEAEGLLENVEGKYRITEVTVRPRVSLKSRAELERAREIMGNVEAQCFISNSINSKISLNAEFVVAPSPK</sequence>
<gene>
    <name evidence="1" type="ORF">AXW67_32250</name>
</gene>
<dbReference type="PANTHER" id="PTHR42830">
    <property type="entry name" value="OSMOTICALLY INDUCIBLE FAMILY PROTEIN"/>
    <property type="match status" value="1"/>
</dbReference>
<evidence type="ECO:0000313" key="1">
    <source>
        <dbReference type="EMBL" id="OAF06442.1"/>
    </source>
</evidence>
<dbReference type="EMBL" id="LSEF01000122">
    <property type="protein sequence ID" value="OAF06442.1"/>
    <property type="molecule type" value="Genomic_DNA"/>
</dbReference>